<dbReference type="Pfam" id="PF01037">
    <property type="entry name" value="AsnC_trans_reg"/>
    <property type="match status" value="1"/>
</dbReference>
<dbReference type="PANTHER" id="PTHR30154:SF34">
    <property type="entry name" value="TRANSCRIPTIONAL REGULATOR AZLB"/>
    <property type="match status" value="1"/>
</dbReference>
<dbReference type="PRINTS" id="PR00033">
    <property type="entry name" value="HTHASNC"/>
</dbReference>
<organism evidence="5 6">
    <name type="scientific">Aliisedimentitalea scapharcae</name>
    <dbReference type="NCBI Taxonomy" id="1524259"/>
    <lineage>
        <taxon>Bacteria</taxon>
        <taxon>Pseudomonadati</taxon>
        <taxon>Pseudomonadota</taxon>
        <taxon>Alphaproteobacteria</taxon>
        <taxon>Rhodobacterales</taxon>
        <taxon>Roseobacteraceae</taxon>
        <taxon>Aliisedimentitalea</taxon>
    </lineage>
</organism>
<proteinExistence type="predicted"/>
<dbReference type="InterPro" id="IPR019888">
    <property type="entry name" value="Tscrpt_reg_AsnC-like"/>
</dbReference>
<keyword evidence="3" id="KW-0804">Transcription</keyword>
<dbReference type="RefSeq" id="WP_406648168.1">
    <property type="nucleotide sequence ID" value="NZ_CP123584.1"/>
</dbReference>
<dbReference type="InterPro" id="IPR019887">
    <property type="entry name" value="Tscrpt_reg_AsnC/Lrp_C"/>
</dbReference>
<feature type="domain" description="HTH asnC-type" evidence="4">
    <location>
        <begin position="7"/>
        <end position="68"/>
    </location>
</feature>
<dbReference type="InterPro" id="IPR036390">
    <property type="entry name" value="WH_DNA-bd_sf"/>
</dbReference>
<dbReference type="Gene3D" id="1.10.10.10">
    <property type="entry name" value="Winged helix-like DNA-binding domain superfamily/Winged helix DNA-binding domain"/>
    <property type="match status" value="1"/>
</dbReference>
<reference evidence="5 6" key="1">
    <citation type="submission" date="2023-04" db="EMBL/GenBank/DDBJ databases">
        <title>Complete genome sequence of Alisedimentitalea scapharcae.</title>
        <authorList>
            <person name="Rong J.-C."/>
            <person name="Yi M.-L."/>
            <person name="Zhao Q."/>
        </authorList>
    </citation>
    <scope>NUCLEOTIDE SEQUENCE [LARGE SCALE GENOMIC DNA]</scope>
    <source>
        <strain evidence="5 6">KCTC 42119</strain>
    </source>
</reference>
<evidence type="ECO:0000259" key="4">
    <source>
        <dbReference type="PROSITE" id="PS50956"/>
    </source>
</evidence>
<evidence type="ECO:0000256" key="1">
    <source>
        <dbReference type="ARBA" id="ARBA00023015"/>
    </source>
</evidence>
<evidence type="ECO:0000256" key="3">
    <source>
        <dbReference type="ARBA" id="ARBA00023163"/>
    </source>
</evidence>
<dbReference type="SUPFAM" id="SSF54909">
    <property type="entry name" value="Dimeric alpha+beta barrel"/>
    <property type="match status" value="1"/>
</dbReference>
<dbReference type="InterPro" id="IPR036388">
    <property type="entry name" value="WH-like_DNA-bd_sf"/>
</dbReference>
<dbReference type="EMBL" id="CP123584">
    <property type="protein sequence ID" value="WZK89733.1"/>
    <property type="molecule type" value="Genomic_DNA"/>
</dbReference>
<dbReference type="SUPFAM" id="SSF46785">
    <property type="entry name" value="Winged helix' DNA-binding domain"/>
    <property type="match status" value="1"/>
</dbReference>
<dbReference type="Gene3D" id="3.30.70.920">
    <property type="match status" value="1"/>
</dbReference>
<dbReference type="InterPro" id="IPR000485">
    <property type="entry name" value="AsnC-type_HTH_dom"/>
</dbReference>
<keyword evidence="1" id="KW-0805">Transcription regulation</keyword>
<dbReference type="InterPro" id="IPR011008">
    <property type="entry name" value="Dimeric_a/b-barrel"/>
</dbReference>
<evidence type="ECO:0000313" key="5">
    <source>
        <dbReference type="EMBL" id="WZK89733.1"/>
    </source>
</evidence>
<protein>
    <submittedName>
        <fullName evidence="5">Lrp/AsnC family transcriptional regulator</fullName>
    </submittedName>
</protein>
<accession>A0ABZ2XV24</accession>
<keyword evidence="2" id="KW-0238">DNA-binding</keyword>
<sequence>MPRMGNLDNKDRQIIRALQRNGRITNQDLAEAVSLSPSPCLRRVKNLEKAGIIRGYSARVDAKAYGLAVTAFVNVRLERHDEDTVNRFEGEVMRMDEVLDCHVMAGQADYQLRVAVADLERYEHFVRDRLQRIGGLASIDTRFAYGVVKEAAAFPI</sequence>
<dbReference type="InterPro" id="IPR011991">
    <property type="entry name" value="ArsR-like_HTH"/>
</dbReference>
<dbReference type="SMART" id="SM00344">
    <property type="entry name" value="HTH_ASNC"/>
    <property type="match status" value="1"/>
</dbReference>
<dbReference type="CDD" id="cd00090">
    <property type="entry name" value="HTH_ARSR"/>
    <property type="match status" value="1"/>
</dbReference>
<evidence type="ECO:0000313" key="6">
    <source>
        <dbReference type="Proteomes" id="UP001623232"/>
    </source>
</evidence>
<gene>
    <name evidence="5" type="ORF">QEZ52_04070</name>
</gene>
<dbReference type="Proteomes" id="UP001623232">
    <property type="component" value="Chromosome"/>
</dbReference>
<dbReference type="PANTHER" id="PTHR30154">
    <property type="entry name" value="LEUCINE-RESPONSIVE REGULATORY PROTEIN"/>
    <property type="match status" value="1"/>
</dbReference>
<dbReference type="Pfam" id="PF13412">
    <property type="entry name" value="HTH_24"/>
    <property type="match status" value="1"/>
</dbReference>
<evidence type="ECO:0000256" key="2">
    <source>
        <dbReference type="ARBA" id="ARBA00023125"/>
    </source>
</evidence>
<keyword evidence="6" id="KW-1185">Reference proteome</keyword>
<name>A0ABZ2XV24_9RHOB</name>
<dbReference type="PROSITE" id="PS50956">
    <property type="entry name" value="HTH_ASNC_2"/>
    <property type="match status" value="1"/>
</dbReference>